<feature type="region of interest" description="Disordered" evidence="1">
    <location>
        <begin position="1"/>
        <end position="110"/>
    </location>
</feature>
<dbReference type="RefSeq" id="XP_009545058.1">
    <property type="nucleotide sequence ID" value="XM_009546763.1"/>
</dbReference>
<sequence length="110" mass="11559">MQPKSTHPRSGANSTSQINASLPVTTEQNRRCAHSASSAESCRTASISDLEVKGGHEKGSADVDARDERAQMGDRSREAVKPCPANDHEGCHPSSPSALTHGIARVAPQS</sequence>
<evidence type="ECO:0000256" key="1">
    <source>
        <dbReference type="SAM" id="MobiDB-lite"/>
    </source>
</evidence>
<accession>W4KAB4</accession>
<evidence type="ECO:0000313" key="2">
    <source>
        <dbReference type="EMBL" id="ETW82728.1"/>
    </source>
</evidence>
<feature type="compositionally biased region" description="Polar residues" evidence="1">
    <location>
        <begin position="35"/>
        <end position="47"/>
    </location>
</feature>
<dbReference type="GeneID" id="20674683"/>
<dbReference type="InParanoid" id="W4KAB4"/>
<dbReference type="Proteomes" id="UP000030671">
    <property type="component" value="Unassembled WGS sequence"/>
</dbReference>
<name>W4KAB4_HETIT</name>
<dbReference type="HOGENOM" id="CLU_2171403_0_0_1"/>
<dbReference type="EMBL" id="KI925457">
    <property type="protein sequence ID" value="ETW82728.1"/>
    <property type="molecule type" value="Genomic_DNA"/>
</dbReference>
<keyword evidence="3" id="KW-1185">Reference proteome</keyword>
<proteinExistence type="predicted"/>
<organism evidence="2 3">
    <name type="scientific">Heterobasidion irregulare (strain TC 32-1)</name>
    <dbReference type="NCBI Taxonomy" id="747525"/>
    <lineage>
        <taxon>Eukaryota</taxon>
        <taxon>Fungi</taxon>
        <taxon>Dikarya</taxon>
        <taxon>Basidiomycota</taxon>
        <taxon>Agaricomycotina</taxon>
        <taxon>Agaricomycetes</taxon>
        <taxon>Russulales</taxon>
        <taxon>Bondarzewiaceae</taxon>
        <taxon>Heterobasidion</taxon>
        <taxon>Heterobasidion annosum species complex</taxon>
    </lineage>
</organism>
<gene>
    <name evidence="2" type="ORF">HETIRDRAFT_433609</name>
</gene>
<feature type="compositionally biased region" description="Basic and acidic residues" evidence="1">
    <location>
        <begin position="50"/>
        <end position="91"/>
    </location>
</feature>
<protein>
    <submittedName>
        <fullName evidence="2">Uncharacterized protein</fullName>
    </submittedName>
</protein>
<feature type="compositionally biased region" description="Polar residues" evidence="1">
    <location>
        <begin position="11"/>
        <end position="27"/>
    </location>
</feature>
<evidence type="ECO:0000313" key="3">
    <source>
        <dbReference type="Proteomes" id="UP000030671"/>
    </source>
</evidence>
<dbReference type="KEGG" id="hir:HETIRDRAFT_433609"/>
<dbReference type="AlphaFoldDB" id="W4KAB4"/>
<reference evidence="2 3" key="1">
    <citation type="journal article" date="2012" name="New Phytol.">
        <title>Insight into trade-off between wood decay and parasitism from the genome of a fungal forest pathogen.</title>
        <authorList>
            <person name="Olson A."/>
            <person name="Aerts A."/>
            <person name="Asiegbu F."/>
            <person name="Belbahri L."/>
            <person name="Bouzid O."/>
            <person name="Broberg A."/>
            <person name="Canback B."/>
            <person name="Coutinho P.M."/>
            <person name="Cullen D."/>
            <person name="Dalman K."/>
            <person name="Deflorio G."/>
            <person name="van Diepen L.T."/>
            <person name="Dunand C."/>
            <person name="Duplessis S."/>
            <person name="Durling M."/>
            <person name="Gonthier P."/>
            <person name="Grimwood J."/>
            <person name="Fossdal C.G."/>
            <person name="Hansson D."/>
            <person name="Henrissat B."/>
            <person name="Hietala A."/>
            <person name="Himmelstrand K."/>
            <person name="Hoffmeister D."/>
            <person name="Hogberg N."/>
            <person name="James T.Y."/>
            <person name="Karlsson M."/>
            <person name="Kohler A."/>
            <person name="Kues U."/>
            <person name="Lee Y.H."/>
            <person name="Lin Y.C."/>
            <person name="Lind M."/>
            <person name="Lindquist E."/>
            <person name="Lombard V."/>
            <person name="Lucas S."/>
            <person name="Lunden K."/>
            <person name="Morin E."/>
            <person name="Murat C."/>
            <person name="Park J."/>
            <person name="Raffaello T."/>
            <person name="Rouze P."/>
            <person name="Salamov A."/>
            <person name="Schmutz J."/>
            <person name="Solheim H."/>
            <person name="Stahlberg J."/>
            <person name="Velez H."/>
            <person name="de Vries R.P."/>
            <person name="Wiebenga A."/>
            <person name="Woodward S."/>
            <person name="Yakovlev I."/>
            <person name="Garbelotto M."/>
            <person name="Martin F."/>
            <person name="Grigoriev I.V."/>
            <person name="Stenlid J."/>
        </authorList>
    </citation>
    <scope>NUCLEOTIDE SEQUENCE [LARGE SCALE GENOMIC DNA]</scope>
    <source>
        <strain evidence="2 3">TC 32-1</strain>
    </source>
</reference>